<dbReference type="AlphaFoldDB" id="A0A8C0PNI9"/>
<dbReference type="InterPro" id="IPR051500">
    <property type="entry name" value="cTAGE_MIA/OTOR"/>
</dbReference>
<evidence type="ECO:0000313" key="5">
    <source>
        <dbReference type="Proteomes" id="UP000694429"/>
    </source>
</evidence>
<reference evidence="4" key="2">
    <citation type="submission" date="2025-08" db="UniProtKB">
        <authorList>
            <consortium name="Ensembl"/>
        </authorList>
    </citation>
    <scope>IDENTIFICATION</scope>
</reference>
<evidence type="ECO:0000256" key="3">
    <source>
        <dbReference type="SAM" id="MobiDB-lite"/>
    </source>
</evidence>
<feature type="coiled-coil region" evidence="2">
    <location>
        <begin position="427"/>
        <end position="454"/>
    </location>
</feature>
<sequence>MELYTALEGPASATGSTFQLVLECLWQALLVITGSWGHSPCGPVFPWAMLLCTVGLVFLVKRQLTPRRGKALGTSCSAPHGVCGAPSEKRAATTQTDDAHRPPRGEVSPPRLQILCLLAFNRNLDTLLLWNTLNFVKMAQKRRLQRPRVPGDKPILRSSEEAGDQLPSEAQKDVRKNVHFPESPDLLHSEISRCRQRGQDKEREERLEQGEAGMKPVPRGPASQSPPSVDSGLQAVPSPHLPAKLGGAENRGVQPKREAGRGDHPVQRAAVDLKAGPDGGGLSVSPRRPEGEPGDTATQPRAERPEIPELVRQIHSLQTQEASLQAQNSQLESQIQQLKLILQKQEDEQDQHTRQLHRQLFQEEAQCLAIEKRLAGLYRDLNCTYQVRNLHKKIAQDLAQELERTTAHYHQEVLFHQNRAAKGWEAAVSRERKFQQLRQENARERQRLAVLERTCWPFPTGPPAPPAAPRGWQVCGGAPGWSGPQEGGRSHWEGTGIPGPCGWDGARGSWVPNSHPPGTAPAWSSAHQA</sequence>
<evidence type="ECO:0000313" key="4">
    <source>
        <dbReference type="Ensembl" id="ENSCAFP00030040795.1"/>
    </source>
</evidence>
<proteinExistence type="predicted"/>
<feature type="region of interest" description="Disordered" evidence="3">
    <location>
        <begin position="141"/>
        <end position="304"/>
    </location>
</feature>
<feature type="coiled-coil region" evidence="2">
    <location>
        <begin position="314"/>
        <end position="355"/>
    </location>
</feature>
<feature type="compositionally biased region" description="Basic and acidic residues" evidence="3">
    <location>
        <begin position="255"/>
        <end position="266"/>
    </location>
</feature>
<dbReference type="Ensembl" id="ENSCAFT00030046673.1">
    <property type="protein sequence ID" value="ENSCAFP00030040795.1"/>
    <property type="gene ID" value="ENSCAFG00030025290.1"/>
</dbReference>
<protein>
    <submittedName>
        <fullName evidence="4">Uncharacterized protein</fullName>
    </submittedName>
</protein>
<dbReference type="PANTHER" id="PTHR23158">
    <property type="entry name" value="MELANOMA INHIBITORY ACTIVITY-RELATED"/>
    <property type="match status" value="1"/>
</dbReference>
<feature type="region of interest" description="Disordered" evidence="3">
    <location>
        <begin position="83"/>
        <end position="106"/>
    </location>
</feature>
<feature type="compositionally biased region" description="Basic and acidic residues" evidence="3">
    <location>
        <begin position="149"/>
        <end position="160"/>
    </location>
</feature>
<feature type="compositionally biased region" description="Basic and acidic residues" evidence="3">
    <location>
        <begin position="87"/>
        <end position="104"/>
    </location>
</feature>
<evidence type="ECO:0000256" key="2">
    <source>
        <dbReference type="SAM" id="Coils"/>
    </source>
</evidence>
<organism evidence="4 5">
    <name type="scientific">Canis lupus familiaris</name>
    <name type="common">Dog</name>
    <name type="synonym">Canis familiaris</name>
    <dbReference type="NCBI Taxonomy" id="9615"/>
    <lineage>
        <taxon>Eukaryota</taxon>
        <taxon>Metazoa</taxon>
        <taxon>Chordata</taxon>
        <taxon>Craniata</taxon>
        <taxon>Vertebrata</taxon>
        <taxon>Euteleostomi</taxon>
        <taxon>Mammalia</taxon>
        <taxon>Eutheria</taxon>
        <taxon>Laurasiatheria</taxon>
        <taxon>Carnivora</taxon>
        <taxon>Caniformia</taxon>
        <taxon>Canidae</taxon>
        <taxon>Canis</taxon>
    </lineage>
</organism>
<feature type="region of interest" description="Disordered" evidence="3">
    <location>
        <begin position="482"/>
        <end position="529"/>
    </location>
</feature>
<evidence type="ECO:0000256" key="1">
    <source>
        <dbReference type="ARBA" id="ARBA00023054"/>
    </source>
</evidence>
<reference evidence="4" key="1">
    <citation type="submission" date="2019-03" db="EMBL/GenBank/DDBJ databases">
        <authorList>
            <person name="Warren W.C."/>
            <person name="Johnson G.S."/>
        </authorList>
    </citation>
    <scope>NUCLEOTIDE SEQUENCE [LARGE SCALE GENOMIC DNA]</scope>
    <source>
        <strain evidence="4">Basenji</strain>
    </source>
</reference>
<name>A0A8C0PNI9_CANLF</name>
<keyword evidence="1 2" id="KW-0175">Coiled coil</keyword>
<accession>A0A8C0PNI9</accession>
<feature type="compositionally biased region" description="Basic and acidic residues" evidence="3">
    <location>
        <begin position="185"/>
        <end position="209"/>
    </location>
</feature>
<dbReference type="Proteomes" id="UP000694429">
    <property type="component" value="Chromosome 31"/>
</dbReference>
<dbReference type="PANTHER" id="PTHR23158:SF59">
    <property type="match status" value="1"/>
</dbReference>